<feature type="compositionally biased region" description="Low complexity" evidence="1">
    <location>
        <begin position="64"/>
        <end position="79"/>
    </location>
</feature>
<name>A0ABN1A4Z8_9ACTN</name>
<keyword evidence="3" id="KW-1185">Reference proteome</keyword>
<reference evidence="2 3" key="1">
    <citation type="journal article" date="2019" name="Int. J. Syst. Evol. Microbiol.">
        <title>The Global Catalogue of Microorganisms (GCM) 10K type strain sequencing project: providing services to taxonomists for standard genome sequencing and annotation.</title>
        <authorList>
            <consortium name="The Broad Institute Genomics Platform"/>
            <consortium name="The Broad Institute Genome Sequencing Center for Infectious Disease"/>
            <person name="Wu L."/>
            <person name="Ma J."/>
        </authorList>
    </citation>
    <scope>NUCLEOTIDE SEQUENCE [LARGE SCALE GENOMIC DNA]</scope>
    <source>
        <strain evidence="2 3">JCM 4805</strain>
    </source>
</reference>
<sequence>MQVVGVRERAVDVEECGACHGCAFPSGTYAVPAYPSQRDHASAAPPTRTVRTGEAEYGKGGRPPGAAQPVGPVGSGRPV</sequence>
<feature type="region of interest" description="Disordered" evidence="1">
    <location>
        <begin position="33"/>
        <end position="79"/>
    </location>
</feature>
<evidence type="ECO:0000313" key="3">
    <source>
        <dbReference type="Proteomes" id="UP001500909"/>
    </source>
</evidence>
<protein>
    <submittedName>
        <fullName evidence="2">Uncharacterized protein</fullName>
    </submittedName>
</protein>
<dbReference type="EMBL" id="BAAABY010000025">
    <property type="protein sequence ID" value="GAA0467676.1"/>
    <property type="molecule type" value="Genomic_DNA"/>
</dbReference>
<organism evidence="2 3">
    <name type="scientific">Streptomyces olivaceiscleroticus</name>
    <dbReference type="NCBI Taxonomy" id="68245"/>
    <lineage>
        <taxon>Bacteria</taxon>
        <taxon>Bacillati</taxon>
        <taxon>Actinomycetota</taxon>
        <taxon>Actinomycetes</taxon>
        <taxon>Kitasatosporales</taxon>
        <taxon>Streptomycetaceae</taxon>
        <taxon>Streptomyces</taxon>
    </lineage>
</organism>
<comment type="caution">
    <text evidence="2">The sequence shown here is derived from an EMBL/GenBank/DDBJ whole genome shotgun (WGS) entry which is preliminary data.</text>
</comment>
<evidence type="ECO:0000313" key="2">
    <source>
        <dbReference type="EMBL" id="GAA0467676.1"/>
    </source>
</evidence>
<dbReference type="Proteomes" id="UP001500909">
    <property type="component" value="Unassembled WGS sequence"/>
</dbReference>
<proteinExistence type="predicted"/>
<accession>A0ABN1A4Z8</accession>
<gene>
    <name evidence="2" type="ORF">GCM10010361_34850</name>
</gene>
<evidence type="ECO:0000256" key="1">
    <source>
        <dbReference type="SAM" id="MobiDB-lite"/>
    </source>
</evidence>